<reference evidence="2" key="2">
    <citation type="submission" date="2015-06" db="UniProtKB">
        <authorList>
            <consortium name="EnsemblPlants"/>
        </authorList>
    </citation>
    <scope>IDENTIFICATION</scope>
</reference>
<organism evidence="2 3">
    <name type="scientific">Oryza rufipogon</name>
    <name type="common">Brownbeard rice</name>
    <name type="synonym">Asian wild rice</name>
    <dbReference type="NCBI Taxonomy" id="4529"/>
    <lineage>
        <taxon>Eukaryota</taxon>
        <taxon>Viridiplantae</taxon>
        <taxon>Streptophyta</taxon>
        <taxon>Embryophyta</taxon>
        <taxon>Tracheophyta</taxon>
        <taxon>Spermatophyta</taxon>
        <taxon>Magnoliopsida</taxon>
        <taxon>Liliopsida</taxon>
        <taxon>Poales</taxon>
        <taxon>Poaceae</taxon>
        <taxon>BOP clade</taxon>
        <taxon>Oryzoideae</taxon>
        <taxon>Oryzeae</taxon>
        <taxon>Oryzinae</taxon>
        <taxon>Oryza</taxon>
    </lineage>
</organism>
<dbReference type="Gramene" id="ORUFI03G19810.1">
    <property type="protein sequence ID" value="ORUFI03G19810.1"/>
    <property type="gene ID" value="ORUFI03G19810"/>
</dbReference>
<feature type="compositionally biased region" description="Basic and acidic residues" evidence="1">
    <location>
        <begin position="29"/>
        <end position="43"/>
    </location>
</feature>
<evidence type="ECO:0000256" key="1">
    <source>
        <dbReference type="SAM" id="MobiDB-lite"/>
    </source>
</evidence>
<dbReference type="OMA" id="GGRRMQK"/>
<keyword evidence="3" id="KW-1185">Reference proteome</keyword>
<evidence type="ECO:0000313" key="3">
    <source>
        <dbReference type="Proteomes" id="UP000008022"/>
    </source>
</evidence>
<protein>
    <submittedName>
        <fullName evidence="2">Uncharacterized protein</fullName>
    </submittedName>
</protein>
<feature type="region of interest" description="Disordered" evidence="1">
    <location>
        <begin position="146"/>
        <end position="167"/>
    </location>
</feature>
<evidence type="ECO:0000313" key="2">
    <source>
        <dbReference type="EnsemblPlants" id="ORUFI03G19810.1"/>
    </source>
</evidence>
<proteinExistence type="predicted"/>
<dbReference type="AlphaFoldDB" id="A0A0E0NVQ1"/>
<feature type="region of interest" description="Disordered" evidence="1">
    <location>
        <begin position="22"/>
        <end position="43"/>
    </location>
</feature>
<name>A0A0E0NVQ1_ORYRU</name>
<dbReference type="HOGENOM" id="CLU_1597173_0_0_1"/>
<reference evidence="3" key="1">
    <citation type="submission" date="2013-06" db="EMBL/GenBank/DDBJ databases">
        <authorList>
            <person name="Zhao Q."/>
        </authorList>
    </citation>
    <scope>NUCLEOTIDE SEQUENCE</scope>
    <source>
        <strain evidence="3">cv. W1943</strain>
    </source>
</reference>
<feature type="compositionally biased region" description="Basic and acidic residues" evidence="1">
    <location>
        <begin position="149"/>
        <end position="161"/>
    </location>
</feature>
<dbReference type="Proteomes" id="UP000008022">
    <property type="component" value="Unassembled WGS sequence"/>
</dbReference>
<dbReference type="EnsemblPlants" id="ORUFI03G19810.1">
    <property type="protein sequence ID" value="ORUFI03G19810.1"/>
    <property type="gene ID" value="ORUFI03G19810"/>
</dbReference>
<sequence>MALMASRKEEFSAALLLFSARSSTSTVAGEHETPPQDRGHGRHYDRNQHRYWLKATFSTTVTGFGGEGGRRMQKKGHLHHHRHCCRLADLEEEKGEDECRERATSTTTTVAATTLGHRQCPWPPPPRGGLLVPPAAAILALGHRRGHLARREEGEEKDGKGQRYATL</sequence>
<accession>A0A0E0NVQ1</accession>